<organism evidence="1 2">
    <name type="scientific">Dendrobium nobile</name>
    <name type="common">Orchid</name>
    <dbReference type="NCBI Taxonomy" id="94219"/>
    <lineage>
        <taxon>Eukaryota</taxon>
        <taxon>Viridiplantae</taxon>
        <taxon>Streptophyta</taxon>
        <taxon>Embryophyta</taxon>
        <taxon>Tracheophyta</taxon>
        <taxon>Spermatophyta</taxon>
        <taxon>Magnoliopsida</taxon>
        <taxon>Liliopsida</taxon>
        <taxon>Asparagales</taxon>
        <taxon>Orchidaceae</taxon>
        <taxon>Epidendroideae</taxon>
        <taxon>Malaxideae</taxon>
        <taxon>Dendrobiinae</taxon>
        <taxon>Dendrobium</taxon>
    </lineage>
</organism>
<evidence type="ECO:0000313" key="1">
    <source>
        <dbReference type="EMBL" id="KAI0504932.1"/>
    </source>
</evidence>
<name>A0A8T3B7A8_DENNO</name>
<gene>
    <name evidence="1" type="ORF">KFK09_015889</name>
</gene>
<reference evidence="1" key="1">
    <citation type="journal article" date="2022" name="Front. Genet.">
        <title>Chromosome-Scale Assembly of the Dendrobium nobile Genome Provides Insights Into the Molecular Mechanism of the Biosynthesis of the Medicinal Active Ingredient of Dendrobium.</title>
        <authorList>
            <person name="Xu Q."/>
            <person name="Niu S.-C."/>
            <person name="Li K.-L."/>
            <person name="Zheng P.-J."/>
            <person name="Zhang X.-J."/>
            <person name="Jia Y."/>
            <person name="Liu Y."/>
            <person name="Niu Y.-X."/>
            <person name="Yu L.-H."/>
            <person name="Chen D.-F."/>
            <person name="Zhang G.-Q."/>
        </authorList>
    </citation>
    <scope>NUCLEOTIDE SEQUENCE</scope>
    <source>
        <tissue evidence="1">Leaf</tissue>
    </source>
</reference>
<accession>A0A8T3B7A8</accession>
<dbReference type="Proteomes" id="UP000829196">
    <property type="component" value="Unassembled WGS sequence"/>
</dbReference>
<dbReference type="AlphaFoldDB" id="A0A8T3B7A8"/>
<sequence>MKTLSHQNPKDEVFIAWGLGFKRWSKLGNVRSSHLGEELTFDIETKEREDLRTKKEFPMDPTQNRH</sequence>
<comment type="caution">
    <text evidence="1">The sequence shown here is derived from an EMBL/GenBank/DDBJ whole genome shotgun (WGS) entry which is preliminary data.</text>
</comment>
<keyword evidence="2" id="KW-1185">Reference proteome</keyword>
<proteinExistence type="predicted"/>
<dbReference type="EMBL" id="JAGYWB010000011">
    <property type="protein sequence ID" value="KAI0504932.1"/>
    <property type="molecule type" value="Genomic_DNA"/>
</dbReference>
<protein>
    <submittedName>
        <fullName evidence="1">Uncharacterized protein</fullName>
    </submittedName>
</protein>
<evidence type="ECO:0000313" key="2">
    <source>
        <dbReference type="Proteomes" id="UP000829196"/>
    </source>
</evidence>